<name>A0A834XD71_9FABA</name>
<comment type="caution">
    <text evidence="2">The sequence shown here is derived from an EMBL/GenBank/DDBJ whole genome shotgun (WGS) entry which is preliminary data.</text>
</comment>
<dbReference type="EMBL" id="JAAIUW010000001">
    <property type="protein sequence ID" value="KAF7843428.1"/>
    <property type="molecule type" value="Genomic_DNA"/>
</dbReference>
<evidence type="ECO:0000313" key="3">
    <source>
        <dbReference type="Proteomes" id="UP000634136"/>
    </source>
</evidence>
<reference evidence="2" key="1">
    <citation type="submission" date="2020-09" db="EMBL/GenBank/DDBJ databases">
        <title>Genome-Enabled Discovery of Anthraquinone Biosynthesis in Senna tora.</title>
        <authorList>
            <person name="Kang S.-H."/>
            <person name="Pandey R.P."/>
            <person name="Lee C.-M."/>
            <person name="Sim J.-S."/>
            <person name="Jeong J.-T."/>
            <person name="Choi B.-S."/>
            <person name="Jung M."/>
            <person name="Ginzburg D."/>
            <person name="Zhao K."/>
            <person name="Won S.Y."/>
            <person name="Oh T.-J."/>
            <person name="Yu Y."/>
            <person name="Kim N.-H."/>
            <person name="Lee O.R."/>
            <person name="Lee T.-H."/>
            <person name="Bashyal P."/>
            <person name="Kim T.-S."/>
            <person name="Lee W.-H."/>
            <person name="Kawkins C."/>
            <person name="Kim C.-K."/>
            <person name="Kim J.S."/>
            <person name="Ahn B.O."/>
            <person name="Rhee S.Y."/>
            <person name="Sohng J.K."/>
        </authorList>
    </citation>
    <scope>NUCLEOTIDE SEQUENCE</scope>
    <source>
        <tissue evidence="2">Leaf</tissue>
    </source>
</reference>
<dbReference type="Proteomes" id="UP000634136">
    <property type="component" value="Unassembled WGS sequence"/>
</dbReference>
<accession>A0A834XD71</accession>
<keyword evidence="1" id="KW-0732">Signal</keyword>
<evidence type="ECO:0000256" key="1">
    <source>
        <dbReference type="SAM" id="SignalP"/>
    </source>
</evidence>
<feature type="chain" id="PRO_5032457526" description="Secreted protein" evidence="1">
    <location>
        <begin position="22"/>
        <end position="79"/>
    </location>
</feature>
<proteinExistence type="predicted"/>
<evidence type="ECO:0000313" key="2">
    <source>
        <dbReference type="EMBL" id="KAF7843428.1"/>
    </source>
</evidence>
<keyword evidence="3" id="KW-1185">Reference proteome</keyword>
<protein>
    <recommendedName>
        <fullName evidence="4">Secreted protein</fullName>
    </recommendedName>
</protein>
<evidence type="ECO:0008006" key="4">
    <source>
        <dbReference type="Google" id="ProtNLM"/>
    </source>
</evidence>
<feature type="signal peptide" evidence="1">
    <location>
        <begin position="1"/>
        <end position="21"/>
    </location>
</feature>
<gene>
    <name evidence="2" type="ORF">G2W53_000333</name>
</gene>
<organism evidence="2 3">
    <name type="scientific">Senna tora</name>
    <dbReference type="NCBI Taxonomy" id="362788"/>
    <lineage>
        <taxon>Eukaryota</taxon>
        <taxon>Viridiplantae</taxon>
        <taxon>Streptophyta</taxon>
        <taxon>Embryophyta</taxon>
        <taxon>Tracheophyta</taxon>
        <taxon>Spermatophyta</taxon>
        <taxon>Magnoliopsida</taxon>
        <taxon>eudicotyledons</taxon>
        <taxon>Gunneridae</taxon>
        <taxon>Pentapetalae</taxon>
        <taxon>rosids</taxon>
        <taxon>fabids</taxon>
        <taxon>Fabales</taxon>
        <taxon>Fabaceae</taxon>
        <taxon>Caesalpinioideae</taxon>
        <taxon>Cassia clade</taxon>
        <taxon>Senna</taxon>
    </lineage>
</organism>
<dbReference type="AlphaFoldDB" id="A0A834XD71"/>
<sequence length="79" mass="9030">MWRKKLLTIALRLFSVERASSIEGISRRGATPLKLTTLRLHLPETWLLLCMFLRYYNSGVQCSDIVEHTSRGVENGASH</sequence>